<keyword evidence="3" id="KW-1185">Reference proteome</keyword>
<dbReference type="EMBL" id="FJUY01000009">
    <property type="protein sequence ID" value="CZT20561.1"/>
    <property type="molecule type" value="Genomic_DNA"/>
</dbReference>
<evidence type="ECO:0000313" key="3">
    <source>
        <dbReference type="Proteomes" id="UP000225277"/>
    </source>
</evidence>
<evidence type="ECO:0000256" key="1">
    <source>
        <dbReference type="SAM" id="MobiDB-lite"/>
    </source>
</evidence>
<gene>
    <name evidence="2" type="ORF">RCC_06419</name>
</gene>
<dbReference type="RefSeq" id="XP_023627450.1">
    <property type="nucleotide sequence ID" value="XM_023771682.1"/>
</dbReference>
<feature type="region of interest" description="Disordered" evidence="1">
    <location>
        <begin position="1"/>
        <end position="33"/>
    </location>
</feature>
<accession>A0A2D3UV76</accession>
<dbReference type="GeneID" id="35601556"/>
<dbReference type="AlphaFoldDB" id="A0A2D3UV76"/>
<protein>
    <submittedName>
        <fullName evidence="2">Uncharacterized protein</fullName>
    </submittedName>
</protein>
<dbReference type="Proteomes" id="UP000225277">
    <property type="component" value="Unassembled WGS sequence"/>
</dbReference>
<organism evidence="2 3">
    <name type="scientific">Ramularia collo-cygni</name>
    <dbReference type="NCBI Taxonomy" id="112498"/>
    <lineage>
        <taxon>Eukaryota</taxon>
        <taxon>Fungi</taxon>
        <taxon>Dikarya</taxon>
        <taxon>Ascomycota</taxon>
        <taxon>Pezizomycotina</taxon>
        <taxon>Dothideomycetes</taxon>
        <taxon>Dothideomycetidae</taxon>
        <taxon>Mycosphaerellales</taxon>
        <taxon>Mycosphaerellaceae</taxon>
        <taxon>Ramularia</taxon>
    </lineage>
</organism>
<reference evidence="2 3" key="1">
    <citation type="submission" date="2016-03" db="EMBL/GenBank/DDBJ databases">
        <authorList>
            <person name="Ploux O."/>
        </authorList>
    </citation>
    <scope>NUCLEOTIDE SEQUENCE [LARGE SCALE GENOMIC DNA]</scope>
    <source>
        <strain evidence="2 3">URUG2</strain>
    </source>
</reference>
<evidence type="ECO:0000313" key="2">
    <source>
        <dbReference type="EMBL" id="CZT20561.1"/>
    </source>
</evidence>
<proteinExistence type="predicted"/>
<sequence>MEAIISSLESNSMHTTTTTTPPNEPDTFPERERQRAQTLSQIALRSQNLDHLLQTFTNSLTDLDRENRHSNPLEYLTSRSNHMNSVMNLWRKTNNPNENYTHAERQQDRIVAYKFEEMDAREQAAEREMEICELQREVRGLRGLLLSLAEPNNNKRLMIGGDCCSEKRDDDEWGGGGGVVVDGKEEGFVSEREVLDFEEVLWGSCS</sequence>
<name>A0A2D3UV76_9PEZI</name>